<protein>
    <submittedName>
        <fullName evidence="1">Uncharacterized protein</fullName>
    </submittedName>
</protein>
<organism evidence="1 2">
    <name type="scientific">Aeoliella straminimaris</name>
    <dbReference type="NCBI Taxonomy" id="2954799"/>
    <lineage>
        <taxon>Bacteria</taxon>
        <taxon>Pseudomonadati</taxon>
        <taxon>Planctomycetota</taxon>
        <taxon>Planctomycetia</taxon>
        <taxon>Pirellulales</taxon>
        <taxon>Lacipirellulaceae</taxon>
        <taxon>Aeoliella</taxon>
    </lineage>
</organism>
<keyword evidence="2" id="KW-1185">Reference proteome</keyword>
<accession>A0A9X2F6F2</accession>
<dbReference type="AlphaFoldDB" id="A0A9X2F6F2"/>
<evidence type="ECO:0000313" key="2">
    <source>
        <dbReference type="Proteomes" id="UP001155241"/>
    </source>
</evidence>
<gene>
    <name evidence="1" type="ORF">NG895_04210</name>
</gene>
<sequence>MSISSVSRLSGNRPEARYSAISEAELQIAGLCRVMGQPKVLTANRGHALGVERPNALYLRYLGIAFLGFSMVRVHRYCPQPVCTVWGPFEDAAPPFFGE</sequence>
<reference evidence="1" key="1">
    <citation type="submission" date="2022-06" db="EMBL/GenBank/DDBJ databases">
        <title>Aeoliella straminimaris, a novel planctomycete from sediments.</title>
        <authorList>
            <person name="Vitorino I.R."/>
            <person name="Lage O.M."/>
        </authorList>
    </citation>
    <scope>NUCLEOTIDE SEQUENCE</scope>
    <source>
        <strain evidence="1">ICT_H6.2</strain>
    </source>
</reference>
<name>A0A9X2F6F2_9BACT</name>
<dbReference type="EMBL" id="JAMXLR010000017">
    <property type="protein sequence ID" value="MCO6043100.1"/>
    <property type="molecule type" value="Genomic_DNA"/>
</dbReference>
<dbReference type="RefSeq" id="WP_252851200.1">
    <property type="nucleotide sequence ID" value="NZ_JAMXLR010000017.1"/>
</dbReference>
<dbReference type="Proteomes" id="UP001155241">
    <property type="component" value="Unassembled WGS sequence"/>
</dbReference>
<comment type="caution">
    <text evidence="1">The sequence shown here is derived from an EMBL/GenBank/DDBJ whole genome shotgun (WGS) entry which is preliminary data.</text>
</comment>
<proteinExistence type="predicted"/>
<evidence type="ECO:0000313" key="1">
    <source>
        <dbReference type="EMBL" id="MCO6043100.1"/>
    </source>
</evidence>